<evidence type="ECO:0000256" key="1">
    <source>
        <dbReference type="SAM" id="Phobius"/>
    </source>
</evidence>
<dbReference type="PANTHER" id="PTHR30273:SF2">
    <property type="entry name" value="PROTEIN FECR"/>
    <property type="match status" value="1"/>
</dbReference>
<sequence length="383" mass="43622">MKYLIYKVLNRTITDAELRELQKWLEDSQNQITLENYIRDNYDINLSQSKANIDEAFAGVIKRIEETSMPLKKIPLYKRSVFKYAAAAVIAILISLPLLIKNNTQKVNHEPIIVNNTIKKGTDKATLTLEDGTDITLVKDQSYVTDNIKSDGTKIIYEKTNSVKTEIAYNYLTVPRGGQYYVKLSDGTKVWLNSESKLKYPTNFISGALRKVELIYGEAYFDVSPSSEHDGAKFSVITDNQELEVLGTEFNIKAYKYEAYIYSTLVEGKVNIVNGASSTSLSPNQQAIIKQNTSGIEVVNVDTFSAISWKEGIFSFEDMPLDKIMKVLARWYDFNVIFVDPTLKDILFTGILRKNQSIKEILEIIRTINNITYEINNDTIIFR</sequence>
<feature type="domain" description="Protein FecR C-terminal" evidence="3">
    <location>
        <begin position="314"/>
        <end position="381"/>
    </location>
</feature>
<feature type="transmembrane region" description="Helical" evidence="1">
    <location>
        <begin position="81"/>
        <end position="100"/>
    </location>
</feature>
<evidence type="ECO:0000313" key="5">
    <source>
        <dbReference type="Proteomes" id="UP001176891"/>
    </source>
</evidence>
<keyword evidence="1" id="KW-1133">Transmembrane helix</keyword>
<dbReference type="EMBL" id="JAUOEM010000003">
    <property type="protein sequence ID" value="MDO5987620.1"/>
    <property type="molecule type" value="Genomic_DNA"/>
</dbReference>
<evidence type="ECO:0000313" key="4">
    <source>
        <dbReference type="EMBL" id="MDO5987620.1"/>
    </source>
</evidence>
<dbReference type="Pfam" id="PF04773">
    <property type="entry name" value="FecR"/>
    <property type="match status" value="1"/>
</dbReference>
<keyword evidence="1" id="KW-0812">Transmembrane</keyword>
<dbReference type="InterPro" id="IPR006860">
    <property type="entry name" value="FecR"/>
</dbReference>
<dbReference type="InterPro" id="IPR012373">
    <property type="entry name" value="Ferrdict_sens_TM"/>
</dbReference>
<keyword evidence="1" id="KW-0472">Membrane</keyword>
<proteinExistence type="predicted"/>
<dbReference type="Gene3D" id="2.60.120.1440">
    <property type="match status" value="1"/>
</dbReference>
<dbReference type="Gene3D" id="3.55.50.30">
    <property type="match status" value="1"/>
</dbReference>
<gene>
    <name evidence="4" type="ORF">Q4Q39_09440</name>
</gene>
<feature type="domain" description="FecR protein" evidence="2">
    <location>
        <begin position="174"/>
        <end position="270"/>
    </location>
</feature>
<accession>A0ABT8X131</accession>
<dbReference type="RefSeq" id="WP_303282184.1">
    <property type="nucleotide sequence ID" value="NZ_BAABCZ010000010.1"/>
</dbReference>
<dbReference type="InterPro" id="IPR032508">
    <property type="entry name" value="FecR_C"/>
</dbReference>
<protein>
    <submittedName>
        <fullName evidence="4">FecR family protein</fullName>
    </submittedName>
</protein>
<evidence type="ECO:0000259" key="2">
    <source>
        <dbReference type="Pfam" id="PF04773"/>
    </source>
</evidence>
<dbReference type="PIRSF" id="PIRSF018266">
    <property type="entry name" value="FecR"/>
    <property type="match status" value="1"/>
</dbReference>
<dbReference type="PANTHER" id="PTHR30273">
    <property type="entry name" value="PERIPLASMIC SIGNAL SENSOR AND SIGMA FACTOR ACTIVATOR FECR-RELATED"/>
    <property type="match status" value="1"/>
</dbReference>
<dbReference type="Pfam" id="PF16344">
    <property type="entry name" value="FecR_C"/>
    <property type="match status" value="1"/>
</dbReference>
<evidence type="ECO:0000259" key="3">
    <source>
        <dbReference type="Pfam" id="PF16344"/>
    </source>
</evidence>
<dbReference type="Proteomes" id="UP001176891">
    <property type="component" value="Unassembled WGS sequence"/>
</dbReference>
<keyword evidence="5" id="KW-1185">Reference proteome</keyword>
<organism evidence="4 5">
    <name type="scientific">Flavivirga amylovorans</name>
    <dbReference type="NCBI Taxonomy" id="870486"/>
    <lineage>
        <taxon>Bacteria</taxon>
        <taxon>Pseudomonadati</taxon>
        <taxon>Bacteroidota</taxon>
        <taxon>Flavobacteriia</taxon>
        <taxon>Flavobacteriales</taxon>
        <taxon>Flavobacteriaceae</taxon>
        <taxon>Flavivirga</taxon>
    </lineage>
</organism>
<reference evidence="4" key="1">
    <citation type="submission" date="2023-07" db="EMBL/GenBank/DDBJ databases">
        <title>Two novel species in the genus Flavivirga.</title>
        <authorList>
            <person name="Kwon K."/>
        </authorList>
    </citation>
    <scope>NUCLEOTIDE SEQUENCE</scope>
    <source>
        <strain evidence="4">KACC 14157</strain>
    </source>
</reference>
<comment type="caution">
    <text evidence="4">The sequence shown here is derived from an EMBL/GenBank/DDBJ whole genome shotgun (WGS) entry which is preliminary data.</text>
</comment>
<name>A0ABT8X131_9FLAO</name>